<comment type="caution">
    <text evidence="1">The sequence shown here is derived from an EMBL/GenBank/DDBJ whole genome shotgun (WGS) entry which is preliminary data.</text>
</comment>
<evidence type="ECO:0000313" key="2">
    <source>
        <dbReference type="Proteomes" id="UP001464891"/>
    </source>
</evidence>
<reference evidence="1 2" key="1">
    <citation type="submission" date="2022-04" db="EMBL/GenBank/DDBJ databases">
        <title>Positive selection, recombination, and allopatry shape intraspecific diversity of widespread and dominant cyanobacteria.</title>
        <authorList>
            <person name="Wei J."/>
            <person name="Shu W."/>
            <person name="Hu C."/>
        </authorList>
    </citation>
    <scope>NUCLEOTIDE SEQUENCE [LARGE SCALE GENOMIC DNA]</scope>
    <source>
        <strain evidence="1 2">GB2-A4</strain>
    </source>
</reference>
<name>A0ABV0J2T5_9CYAN</name>
<organism evidence="1 2">
    <name type="scientific">Trichocoleus desertorum GB2-A4</name>
    <dbReference type="NCBI Taxonomy" id="2933944"/>
    <lineage>
        <taxon>Bacteria</taxon>
        <taxon>Bacillati</taxon>
        <taxon>Cyanobacteriota</taxon>
        <taxon>Cyanophyceae</taxon>
        <taxon>Leptolyngbyales</taxon>
        <taxon>Trichocoleusaceae</taxon>
        <taxon>Trichocoleus</taxon>
    </lineage>
</organism>
<keyword evidence="2" id="KW-1185">Reference proteome</keyword>
<gene>
    <name evidence="1" type="ORF">NC998_03085</name>
</gene>
<accession>A0ABV0J2T5</accession>
<sequence length="68" mass="7479">MQSLVLSQASDLEELIGSIFLCGSLTATEYRWLITLSTARAAQESDKVLIDRVLYGIRHGLLQIAEVA</sequence>
<dbReference type="RefSeq" id="WP_190431753.1">
    <property type="nucleotide sequence ID" value="NZ_JAMPKM010000001.1"/>
</dbReference>
<proteinExistence type="predicted"/>
<dbReference type="Proteomes" id="UP001464891">
    <property type="component" value="Unassembled WGS sequence"/>
</dbReference>
<protein>
    <submittedName>
        <fullName evidence="1">Uncharacterized protein</fullName>
    </submittedName>
</protein>
<evidence type="ECO:0000313" key="1">
    <source>
        <dbReference type="EMBL" id="MEP0816076.1"/>
    </source>
</evidence>
<dbReference type="EMBL" id="JAMPKM010000001">
    <property type="protein sequence ID" value="MEP0816076.1"/>
    <property type="molecule type" value="Genomic_DNA"/>
</dbReference>